<evidence type="ECO:0000313" key="2">
    <source>
        <dbReference type="EMBL" id="CAG9981384.1"/>
    </source>
</evidence>
<sequence length="450" mass="51394">MAQTFDILSLPVELQCLSISFLDPATLVSLSQADTYFRRLIQPGRHEIVQRLLQLECTEEHGGGLSQFDFSSWMQFASMRDRCTTSDRWACTSCLRLLPHESFDNHSLMRLGYRKPAAGSRAADPITDWGAPRKRWGRRFHQPKEDGAQQDDDIDSLLAADADERWGSKRHLRRCNECRFQNQELGKANSRERGTPAVPIQPSRGLAFASSRDRFFPGLAEHVGLGPLSQVVAGGSSRSKQFWPTRMIRCPGCAEWQEMRSFRLGTKNSRWVPIYANEEPDFCAWNWDDTKLTRSVMDKLRCNSCFVEEHGVDGLARVLSSWAKKLMRSEVSSAEFALFSGWETVRSNLKHIPLDYQARFEEILRKHEPSIPGPINPKTLPVYKSAHDELRSAWDQMAAKEEGSLSDFGGQGFDQWLHHYHVYEARWELVTKLHAVVVRQPEVLAAWALS</sequence>
<accession>A0A9N9Y1I6</accession>
<evidence type="ECO:0000313" key="3">
    <source>
        <dbReference type="Proteomes" id="UP000754883"/>
    </source>
</evidence>
<dbReference type="SUPFAM" id="SSF81383">
    <property type="entry name" value="F-box domain"/>
    <property type="match status" value="1"/>
</dbReference>
<reference evidence="3" key="1">
    <citation type="submission" date="2019-06" db="EMBL/GenBank/DDBJ databases">
        <authorList>
            <person name="Broberg M."/>
        </authorList>
    </citation>
    <scope>NUCLEOTIDE SEQUENCE [LARGE SCALE GENOMIC DNA]</scope>
</reference>
<dbReference type="PROSITE" id="PS50181">
    <property type="entry name" value="FBOX"/>
    <property type="match status" value="1"/>
</dbReference>
<proteinExistence type="predicted"/>
<dbReference type="OrthoDB" id="3481585at2759"/>
<dbReference type="InterPro" id="IPR001810">
    <property type="entry name" value="F-box_dom"/>
</dbReference>
<feature type="domain" description="F-box" evidence="1">
    <location>
        <begin position="4"/>
        <end position="52"/>
    </location>
</feature>
<keyword evidence="3" id="KW-1185">Reference proteome</keyword>
<dbReference type="InterPro" id="IPR036047">
    <property type="entry name" value="F-box-like_dom_sf"/>
</dbReference>
<comment type="caution">
    <text evidence="2">The sequence shown here is derived from an EMBL/GenBank/DDBJ whole genome shotgun (WGS) entry which is preliminary data.</text>
</comment>
<protein>
    <recommendedName>
        <fullName evidence="1">F-box domain-containing protein</fullName>
    </recommendedName>
</protein>
<reference evidence="2 3" key="2">
    <citation type="submission" date="2021-10" db="EMBL/GenBank/DDBJ databases">
        <authorList>
            <person name="Piombo E."/>
        </authorList>
    </citation>
    <scope>NUCLEOTIDE SEQUENCE [LARGE SCALE GENOMIC DNA]</scope>
</reference>
<dbReference type="Proteomes" id="UP000754883">
    <property type="component" value="Unassembled WGS sequence"/>
</dbReference>
<gene>
    <name evidence="2" type="ORF">CBYS24578_00008332</name>
</gene>
<dbReference type="EMBL" id="CABFNO020001323">
    <property type="protein sequence ID" value="CAG9981384.1"/>
    <property type="molecule type" value="Genomic_DNA"/>
</dbReference>
<dbReference type="AlphaFoldDB" id="A0A9N9Y1I6"/>
<dbReference type="CDD" id="cd09917">
    <property type="entry name" value="F-box_SF"/>
    <property type="match status" value="1"/>
</dbReference>
<evidence type="ECO:0000259" key="1">
    <source>
        <dbReference type="PROSITE" id="PS50181"/>
    </source>
</evidence>
<name>A0A9N9Y1I6_9HYPO</name>
<organism evidence="2 3">
    <name type="scientific">Clonostachys byssicola</name>
    <dbReference type="NCBI Taxonomy" id="160290"/>
    <lineage>
        <taxon>Eukaryota</taxon>
        <taxon>Fungi</taxon>
        <taxon>Dikarya</taxon>
        <taxon>Ascomycota</taxon>
        <taxon>Pezizomycotina</taxon>
        <taxon>Sordariomycetes</taxon>
        <taxon>Hypocreomycetidae</taxon>
        <taxon>Hypocreales</taxon>
        <taxon>Bionectriaceae</taxon>
        <taxon>Clonostachys</taxon>
    </lineage>
</organism>